<evidence type="ECO:0000256" key="1">
    <source>
        <dbReference type="ARBA" id="ARBA00004122"/>
    </source>
</evidence>
<feature type="region of interest" description="Disordered" evidence="7">
    <location>
        <begin position="1"/>
        <end position="39"/>
    </location>
</feature>
<reference evidence="8" key="1">
    <citation type="submission" date="2014-05" db="EMBL/GenBank/DDBJ databases">
        <title>The genome and life-stage specific transcriptomes of Globodera pallida elucidate key aspects of plant parasitism by a cyst nematode.</title>
        <authorList>
            <person name="Cotton J.A."/>
            <person name="Lilley C.J."/>
            <person name="Jones L.M."/>
            <person name="Kikuchi T."/>
            <person name="Reid A.J."/>
            <person name="Thorpe P."/>
            <person name="Tsai I.J."/>
            <person name="Beasley H."/>
            <person name="Blok V."/>
            <person name="Cock P.J.A."/>
            <person name="Van den Akker S.E."/>
            <person name="Holroyd N."/>
            <person name="Hunt M."/>
            <person name="Mantelin S."/>
            <person name="Naghra H."/>
            <person name="Pain A."/>
            <person name="Palomares-Rius J.E."/>
            <person name="Zarowiecki M."/>
            <person name="Berriman M."/>
            <person name="Jones J.T."/>
            <person name="Urwin P.E."/>
        </authorList>
    </citation>
    <scope>NUCLEOTIDE SEQUENCE [LARGE SCALE GENOMIC DNA]</scope>
    <source>
        <strain evidence="8">Lindley</strain>
    </source>
</reference>
<dbReference type="Proteomes" id="UP000050741">
    <property type="component" value="Unassembled WGS sequence"/>
</dbReference>
<comment type="subcellular location">
    <subcellularLocation>
        <location evidence="1">Lysosome membrane</location>
        <topology evidence="1">Lipid-anchor</topology>
        <orientation evidence="1">Cytoplasmic side</orientation>
    </subcellularLocation>
</comment>
<protein>
    <recommendedName>
        <fullName evidence="3">BLOC-1-related complex subunit 5</fullName>
    </recommendedName>
</protein>
<evidence type="ECO:0000256" key="6">
    <source>
        <dbReference type="ARBA" id="ARBA00023288"/>
    </source>
</evidence>
<keyword evidence="4" id="KW-0472">Membrane</keyword>
<dbReference type="GO" id="GO:0030672">
    <property type="term" value="C:synaptic vesicle membrane"/>
    <property type="evidence" value="ECO:0007669"/>
    <property type="project" value="TreeGrafter"/>
</dbReference>
<proteinExistence type="inferred from homology"/>
<feature type="region of interest" description="Disordered" evidence="7">
    <location>
        <begin position="194"/>
        <end position="232"/>
    </location>
</feature>
<feature type="compositionally biased region" description="Low complexity" evidence="7">
    <location>
        <begin position="27"/>
        <end position="39"/>
    </location>
</feature>
<dbReference type="WBParaSite" id="GPLIN_000169100">
    <property type="protein sequence ID" value="GPLIN_000169100"/>
    <property type="gene ID" value="GPLIN_000169100"/>
</dbReference>
<evidence type="ECO:0000256" key="4">
    <source>
        <dbReference type="ARBA" id="ARBA00023136"/>
    </source>
</evidence>
<evidence type="ECO:0000313" key="8">
    <source>
        <dbReference type="Proteomes" id="UP000050741"/>
    </source>
</evidence>
<evidence type="ECO:0000256" key="2">
    <source>
        <dbReference type="ARBA" id="ARBA00010235"/>
    </source>
</evidence>
<keyword evidence="6" id="KW-0449">Lipoprotein</keyword>
<feature type="compositionally biased region" description="Basic and acidic residues" evidence="7">
    <location>
        <begin position="197"/>
        <end position="219"/>
    </location>
</feature>
<comment type="similarity">
    <text evidence="2">Belongs to the BORCS5 family.</text>
</comment>
<evidence type="ECO:0000256" key="3">
    <source>
        <dbReference type="ARBA" id="ARBA00022300"/>
    </source>
</evidence>
<evidence type="ECO:0000256" key="5">
    <source>
        <dbReference type="ARBA" id="ARBA00023228"/>
    </source>
</evidence>
<dbReference type="InterPro" id="IPR018780">
    <property type="entry name" value="TBORCS5"/>
</dbReference>
<dbReference type="GO" id="GO:0098574">
    <property type="term" value="C:cytoplasmic side of lysosomal membrane"/>
    <property type="evidence" value="ECO:0007669"/>
    <property type="project" value="TreeGrafter"/>
</dbReference>
<keyword evidence="5" id="KW-0458">Lysosome</keyword>
<dbReference type="Pfam" id="PF10158">
    <property type="entry name" value="LOH1CR12"/>
    <property type="match status" value="1"/>
</dbReference>
<evidence type="ECO:0000256" key="7">
    <source>
        <dbReference type="SAM" id="MobiDB-lite"/>
    </source>
</evidence>
<dbReference type="GO" id="GO:0072384">
    <property type="term" value="P:organelle transport along microtubule"/>
    <property type="evidence" value="ECO:0007669"/>
    <property type="project" value="TreeGrafter"/>
</dbReference>
<evidence type="ECO:0000313" key="9">
    <source>
        <dbReference type="WBParaSite" id="GPLIN_000169100"/>
    </source>
</evidence>
<dbReference type="GO" id="GO:0032418">
    <property type="term" value="P:lysosome localization"/>
    <property type="evidence" value="ECO:0007669"/>
    <property type="project" value="InterPro"/>
</dbReference>
<dbReference type="GO" id="GO:0099078">
    <property type="term" value="C:BORC complex"/>
    <property type="evidence" value="ECO:0007669"/>
    <property type="project" value="TreeGrafter"/>
</dbReference>
<dbReference type="PANTHER" id="PTHR31634">
    <property type="entry name" value="BLOC-1-RELATED COMPLEX SUBUNIT 5"/>
    <property type="match status" value="1"/>
</dbReference>
<sequence length="232" mass="25608">MGNEQSGPFAVGGGNASNKAEDDDDQTPPSTSTGIPSSFSFLAKKRNSTKSTMISSIVVVNEGASSSALVDPSKDPDLRRIKEIPHFLPLLRSVLPGHRDLPEVHQKIDSKNILHFLQRLQHHFKQCAQTVATEQDNDSHKKGSLNELTRAADSLNQLLSFDDRLPSLQIAFTPILTRKKLTGTLLLNNSSRLSTTADRRTVEREPRKVSETRVVDKVTDQQTAGRRFNTGK</sequence>
<dbReference type="AlphaFoldDB" id="A0A183BM56"/>
<dbReference type="CDD" id="cd22789">
    <property type="entry name" value="BORCS5-like"/>
    <property type="match status" value="1"/>
</dbReference>
<organism evidence="8 9">
    <name type="scientific">Globodera pallida</name>
    <name type="common">Potato cyst nematode worm</name>
    <name type="synonym">Heterodera pallida</name>
    <dbReference type="NCBI Taxonomy" id="36090"/>
    <lineage>
        <taxon>Eukaryota</taxon>
        <taxon>Metazoa</taxon>
        <taxon>Ecdysozoa</taxon>
        <taxon>Nematoda</taxon>
        <taxon>Chromadorea</taxon>
        <taxon>Rhabditida</taxon>
        <taxon>Tylenchina</taxon>
        <taxon>Tylenchomorpha</taxon>
        <taxon>Tylenchoidea</taxon>
        <taxon>Heteroderidae</taxon>
        <taxon>Heteroderinae</taxon>
        <taxon>Globodera</taxon>
    </lineage>
</organism>
<name>A0A183BM56_GLOPA</name>
<dbReference type="GO" id="GO:1903744">
    <property type="term" value="P:positive regulation of anterograde synaptic vesicle transport"/>
    <property type="evidence" value="ECO:0007669"/>
    <property type="project" value="TreeGrafter"/>
</dbReference>
<keyword evidence="8" id="KW-1185">Reference proteome</keyword>
<reference evidence="9" key="2">
    <citation type="submission" date="2016-06" db="UniProtKB">
        <authorList>
            <consortium name="WormBaseParasite"/>
        </authorList>
    </citation>
    <scope>IDENTIFICATION</scope>
</reference>
<dbReference type="PANTHER" id="PTHR31634:SF2">
    <property type="entry name" value="BLOC-1-RELATED COMPLEX SUBUNIT 5"/>
    <property type="match status" value="1"/>
</dbReference>
<accession>A0A183BM56</accession>